<accession>A0A8A1LRS0</accession>
<dbReference type="EMBL" id="CP069104">
    <property type="protein sequence ID" value="QSS54712.1"/>
    <property type="molecule type" value="Genomic_DNA"/>
</dbReference>
<name>A0A8A1LRS0_AJEC8</name>
<protein>
    <submittedName>
        <fullName evidence="1">Uncharacterized protein</fullName>
    </submittedName>
</protein>
<organism evidence="1 2">
    <name type="scientific">Ajellomyces capsulatus (strain H88)</name>
    <name type="common">Darling's disease fungus</name>
    <name type="synonym">Histoplasma capsulatum</name>
    <dbReference type="NCBI Taxonomy" id="544711"/>
    <lineage>
        <taxon>Eukaryota</taxon>
        <taxon>Fungi</taxon>
        <taxon>Dikarya</taxon>
        <taxon>Ascomycota</taxon>
        <taxon>Pezizomycotina</taxon>
        <taxon>Eurotiomycetes</taxon>
        <taxon>Eurotiomycetidae</taxon>
        <taxon>Onygenales</taxon>
        <taxon>Ajellomycetaceae</taxon>
        <taxon>Histoplasma</taxon>
    </lineage>
</organism>
<proteinExistence type="predicted"/>
<evidence type="ECO:0000313" key="2">
    <source>
        <dbReference type="Proteomes" id="UP000663419"/>
    </source>
</evidence>
<gene>
    <name evidence="1" type="ORF">I7I53_02353</name>
</gene>
<dbReference type="VEuPathDB" id="FungiDB:I7I53_02353"/>
<evidence type="ECO:0000313" key="1">
    <source>
        <dbReference type="EMBL" id="QSS54712.1"/>
    </source>
</evidence>
<dbReference type="AlphaFoldDB" id="A0A8A1LRS0"/>
<dbReference type="Proteomes" id="UP000663419">
    <property type="component" value="Chromosome 3"/>
</dbReference>
<reference evidence="1" key="1">
    <citation type="submission" date="2021-01" db="EMBL/GenBank/DDBJ databases">
        <title>Chromosome-level genome assembly of a human fungal pathogen reveals clustering of transcriptionally co-regulated genes.</title>
        <authorList>
            <person name="Voorhies M."/>
            <person name="Cohen S."/>
            <person name="Shea T.P."/>
            <person name="Petrus S."/>
            <person name="Munoz J.F."/>
            <person name="Poplawski S."/>
            <person name="Goldman W.E."/>
            <person name="Michael T."/>
            <person name="Cuomo C.A."/>
            <person name="Sil A."/>
            <person name="Beyhan S."/>
        </authorList>
    </citation>
    <scope>NUCLEOTIDE SEQUENCE</scope>
    <source>
        <strain evidence="1">H88</strain>
    </source>
</reference>
<sequence length="65" mass="7402">MKVWVFAVQGITTRAARACTYNILTTDVLNRVHVLIIVPARTPLQFHCVVFWGREGGWHGCYSLQ</sequence>